<keyword evidence="5" id="KW-1185">Reference proteome</keyword>
<dbReference type="PANTHER" id="PTHR24369">
    <property type="entry name" value="ANTIGEN BSP, PUTATIVE-RELATED"/>
    <property type="match status" value="1"/>
</dbReference>
<dbReference type="InterPro" id="IPR032675">
    <property type="entry name" value="LRR_dom_sf"/>
</dbReference>
<feature type="non-terminal residue" evidence="4">
    <location>
        <position position="120"/>
    </location>
</feature>
<evidence type="ECO:0000313" key="4">
    <source>
        <dbReference type="EMBL" id="GMT22832.1"/>
    </source>
</evidence>
<evidence type="ECO:0000256" key="2">
    <source>
        <dbReference type="ARBA" id="ARBA00022729"/>
    </source>
</evidence>
<dbReference type="EMBL" id="BTSY01000004">
    <property type="protein sequence ID" value="GMT22832.1"/>
    <property type="molecule type" value="Genomic_DNA"/>
</dbReference>
<gene>
    <name evidence="4" type="ORF">PFISCL1PPCAC_14129</name>
</gene>
<dbReference type="Proteomes" id="UP001432322">
    <property type="component" value="Unassembled WGS sequence"/>
</dbReference>
<evidence type="ECO:0008006" key="6">
    <source>
        <dbReference type="Google" id="ProtNLM"/>
    </source>
</evidence>
<organism evidence="4 5">
    <name type="scientific">Pristionchus fissidentatus</name>
    <dbReference type="NCBI Taxonomy" id="1538716"/>
    <lineage>
        <taxon>Eukaryota</taxon>
        <taxon>Metazoa</taxon>
        <taxon>Ecdysozoa</taxon>
        <taxon>Nematoda</taxon>
        <taxon>Chromadorea</taxon>
        <taxon>Rhabditida</taxon>
        <taxon>Rhabditina</taxon>
        <taxon>Diplogasteromorpha</taxon>
        <taxon>Diplogasteroidea</taxon>
        <taxon>Neodiplogasteridae</taxon>
        <taxon>Pristionchus</taxon>
    </lineage>
</organism>
<accession>A0AAV5VVT7</accession>
<name>A0AAV5VVT7_9BILA</name>
<keyword evidence="2" id="KW-0732">Signal</keyword>
<dbReference type="InterPro" id="IPR001611">
    <property type="entry name" value="Leu-rich_rpt"/>
</dbReference>
<comment type="caution">
    <text evidence="4">The sequence shown here is derived from an EMBL/GenBank/DDBJ whole genome shotgun (WGS) entry which is preliminary data.</text>
</comment>
<sequence length="120" mass="13377">EFKDFLDFFPALRHLSLTSNSILQLGSIASRPSKLQILELQRNGIVRVSPSALSHLNRLHTLDLSGNEIVSLPTTLRDSVPSLEHLRLHGNPLHCDCRLKKFISIIGGRQSSLTICETPE</sequence>
<dbReference type="GO" id="GO:0005886">
    <property type="term" value="C:plasma membrane"/>
    <property type="evidence" value="ECO:0007669"/>
    <property type="project" value="TreeGrafter"/>
</dbReference>
<dbReference type="Gene3D" id="3.80.10.10">
    <property type="entry name" value="Ribonuclease Inhibitor"/>
    <property type="match status" value="1"/>
</dbReference>
<reference evidence="4" key="1">
    <citation type="submission" date="2023-10" db="EMBL/GenBank/DDBJ databases">
        <title>Genome assembly of Pristionchus species.</title>
        <authorList>
            <person name="Yoshida K."/>
            <person name="Sommer R.J."/>
        </authorList>
    </citation>
    <scope>NUCLEOTIDE SEQUENCE</scope>
    <source>
        <strain evidence="4">RS5133</strain>
    </source>
</reference>
<dbReference type="SUPFAM" id="SSF52058">
    <property type="entry name" value="L domain-like"/>
    <property type="match status" value="1"/>
</dbReference>
<dbReference type="Pfam" id="PF13855">
    <property type="entry name" value="LRR_8"/>
    <property type="match status" value="1"/>
</dbReference>
<evidence type="ECO:0000256" key="3">
    <source>
        <dbReference type="ARBA" id="ARBA00022737"/>
    </source>
</evidence>
<feature type="non-terminal residue" evidence="4">
    <location>
        <position position="1"/>
    </location>
</feature>
<protein>
    <recommendedName>
        <fullName evidence="6">LRRCT domain-containing protein</fullName>
    </recommendedName>
</protein>
<dbReference type="InterPro" id="IPR003591">
    <property type="entry name" value="Leu-rich_rpt_typical-subtyp"/>
</dbReference>
<proteinExistence type="predicted"/>
<dbReference type="AlphaFoldDB" id="A0AAV5VVT7"/>
<keyword evidence="1" id="KW-0433">Leucine-rich repeat</keyword>
<evidence type="ECO:0000313" key="5">
    <source>
        <dbReference type="Proteomes" id="UP001432322"/>
    </source>
</evidence>
<dbReference type="PROSITE" id="PS51450">
    <property type="entry name" value="LRR"/>
    <property type="match status" value="1"/>
</dbReference>
<dbReference type="PANTHER" id="PTHR24369:SF210">
    <property type="entry name" value="CHAOPTIN-RELATED"/>
    <property type="match status" value="1"/>
</dbReference>
<dbReference type="InterPro" id="IPR050541">
    <property type="entry name" value="LRR_TM_domain-containing"/>
</dbReference>
<keyword evidence="3" id="KW-0677">Repeat</keyword>
<dbReference type="SMART" id="SM00369">
    <property type="entry name" value="LRR_TYP"/>
    <property type="match status" value="3"/>
</dbReference>
<evidence type="ECO:0000256" key="1">
    <source>
        <dbReference type="ARBA" id="ARBA00022614"/>
    </source>
</evidence>